<name>A0A8K0DIH3_IGNLU</name>
<dbReference type="GO" id="GO:0015074">
    <property type="term" value="P:DNA integration"/>
    <property type="evidence" value="ECO:0007669"/>
    <property type="project" value="InterPro"/>
</dbReference>
<dbReference type="OrthoDB" id="5870116at2759"/>
<protein>
    <recommendedName>
        <fullName evidence="1">Integrase catalytic domain-containing protein</fullName>
    </recommendedName>
</protein>
<dbReference type="PROSITE" id="PS50994">
    <property type="entry name" value="INTEGRASE"/>
    <property type="match status" value="1"/>
</dbReference>
<sequence length="820" mass="95087">MWTYRILKTPWTDRVPNEEVLRRVGRNRQLLTSTKRRKLEYQVHILRNDKYNLLQLILNGKIEGKHRIGRKTMSWLWNLRHWTGMSAGDLIVVSRDVAFNEELKSKEKRLNLDLEIDEANEEEHKDCNEDVAFNEEVKSKEKRLNLDLEIDEANEEEHKDCNEQFQALEAPSEGPFEDKQRDPKYFTLRIKDKDVAVSIDRLKPAYLKSDQVVYEANSEQSTSTKPKVSQPLIPQQEENELSVDCGYSGEMLAIQLRDRFATGLNHKGLEIELKQRWTELKAVEKGEEREVHFASRLVHASVYDDESKIERVWDLETVGIKDDRRYQVAPLKERDEDTMTLPRLELKAGPDATFYPKFYLCSQNGQSRRWKFACLHNYVLITFCLRFLFNFVDSAAVLLAARLQHFLRKVLTIKISETVCWTDLQITIHWIKGDPSNWKPYVANRLREIQTLTNNTQGWYHCPGSDNPADLLTRGITANVLIQSKLYDILNVRVVAYMLRFLNNAKRKRDKTVGDLTSDELEAFELHLRKQCQCHEYAKKIPYLKGCGVIKHDSNVLTLNPFLDDIGLLCVGGRLQNHYGDYNVKHPVTLRGAIPFAPLPKDCITKAKAFQATGLDFAGPLYVKENKREKVYIFLFTCAVTRAIHLELVSNLNTETSLLALGEFMARRGVPQIIYSDNAKTFKRLAGDFQELSNIMESEDIRRLATNFRIKWKFILERAAWWGGFWESLVRNVKTALKASVGRFLLNRDQSSTLITEIEAKINGRPLTYITDDHDELLPLTPSHVLIGYGETTVPQILRKADGNELRKQRRQRMQAMDHF</sequence>
<dbReference type="InterPro" id="IPR012337">
    <property type="entry name" value="RNaseH-like_sf"/>
</dbReference>
<dbReference type="GO" id="GO:0003676">
    <property type="term" value="F:nucleic acid binding"/>
    <property type="evidence" value="ECO:0007669"/>
    <property type="project" value="InterPro"/>
</dbReference>
<keyword evidence="3" id="KW-1185">Reference proteome</keyword>
<accession>A0A8K0DIH3</accession>
<comment type="caution">
    <text evidence="2">The sequence shown here is derived from an EMBL/GenBank/DDBJ whole genome shotgun (WGS) entry which is preliminary data.</text>
</comment>
<dbReference type="InterPro" id="IPR036397">
    <property type="entry name" value="RNaseH_sf"/>
</dbReference>
<dbReference type="InterPro" id="IPR001584">
    <property type="entry name" value="Integrase_cat-core"/>
</dbReference>
<organism evidence="2 3">
    <name type="scientific">Ignelater luminosus</name>
    <name type="common">Cucubano</name>
    <name type="synonym">Pyrophorus luminosus</name>
    <dbReference type="NCBI Taxonomy" id="2038154"/>
    <lineage>
        <taxon>Eukaryota</taxon>
        <taxon>Metazoa</taxon>
        <taxon>Ecdysozoa</taxon>
        <taxon>Arthropoda</taxon>
        <taxon>Hexapoda</taxon>
        <taxon>Insecta</taxon>
        <taxon>Pterygota</taxon>
        <taxon>Neoptera</taxon>
        <taxon>Endopterygota</taxon>
        <taxon>Coleoptera</taxon>
        <taxon>Polyphaga</taxon>
        <taxon>Elateriformia</taxon>
        <taxon>Elateroidea</taxon>
        <taxon>Elateridae</taxon>
        <taxon>Agrypninae</taxon>
        <taxon>Pyrophorini</taxon>
        <taxon>Ignelater</taxon>
    </lineage>
</organism>
<dbReference type="EMBL" id="VTPC01000701">
    <property type="protein sequence ID" value="KAF2904714.1"/>
    <property type="molecule type" value="Genomic_DNA"/>
</dbReference>
<dbReference type="Gene3D" id="3.30.420.10">
    <property type="entry name" value="Ribonuclease H-like superfamily/Ribonuclease H"/>
    <property type="match status" value="1"/>
</dbReference>
<feature type="domain" description="Integrase catalytic" evidence="1">
    <location>
        <begin position="596"/>
        <end position="790"/>
    </location>
</feature>
<dbReference type="SUPFAM" id="SSF53098">
    <property type="entry name" value="Ribonuclease H-like"/>
    <property type="match status" value="1"/>
</dbReference>
<evidence type="ECO:0000313" key="3">
    <source>
        <dbReference type="Proteomes" id="UP000801492"/>
    </source>
</evidence>
<dbReference type="Proteomes" id="UP000801492">
    <property type="component" value="Unassembled WGS sequence"/>
</dbReference>
<gene>
    <name evidence="2" type="ORF">ILUMI_01467</name>
</gene>
<proteinExistence type="predicted"/>
<evidence type="ECO:0000313" key="2">
    <source>
        <dbReference type="EMBL" id="KAF2904714.1"/>
    </source>
</evidence>
<dbReference type="PANTHER" id="PTHR47331">
    <property type="entry name" value="PHD-TYPE DOMAIN-CONTAINING PROTEIN"/>
    <property type="match status" value="1"/>
</dbReference>
<evidence type="ECO:0000259" key="1">
    <source>
        <dbReference type="PROSITE" id="PS50994"/>
    </source>
</evidence>
<reference evidence="2" key="1">
    <citation type="submission" date="2019-08" db="EMBL/GenBank/DDBJ databases">
        <title>The genome of the North American firefly Photinus pyralis.</title>
        <authorList>
            <consortium name="Photinus pyralis genome working group"/>
            <person name="Fallon T.R."/>
            <person name="Sander Lower S.E."/>
            <person name="Weng J.-K."/>
        </authorList>
    </citation>
    <scope>NUCLEOTIDE SEQUENCE</scope>
    <source>
        <strain evidence="2">TRF0915ILg1</strain>
        <tissue evidence="2">Whole body</tissue>
    </source>
</reference>
<dbReference type="AlphaFoldDB" id="A0A8K0DIH3"/>